<reference evidence="2" key="2">
    <citation type="submission" date="2025-08" db="UniProtKB">
        <authorList>
            <consortium name="RefSeq"/>
        </authorList>
    </citation>
    <scope>IDENTIFICATION</scope>
    <source>
        <tissue evidence="2">Leaf</tissue>
    </source>
</reference>
<keyword evidence="1" id="KW-1185">Reference proteome</keyword>
<name>A0AC58S665_TOBAC</name>
<organism evidence="1 2">
    <name type="scientific">Nicotiana tabacum</name>
    <name type="common">Common tobacco</name>
    <dbReference type="NCBI Taxonomy" id="4097"/>
    <lineage>
        <taxon>Eukaryota</taxon>
        <taxon>Viridiplantae</taxon>
        <taxon>Streptophyta</taxon>
        <taxon>Embryophyta</taxon>
        <taxon>Tracheophyta</taxon>
        <taxon>Spermatophyta</taxon>
        <taxon>Magnoliopsida</taxon>
        <taxon>eudicotyledons</taxon>
        <taxon>Gunneridae</taxon>
        <taxon>Pentapetalae</taxon>
        <taxon>asterids</taxon>
        <taxon>lamiids</taxon>
        <taxon>Solanales</taxon>
        <taxon>Solanaceae</taxon>
        <taxon>Nicotianoideae</taxon>
        <taxon>Nicotianeae</taxon>
        <taxon>Nicotiana</taxon>
    </lineage>
</organism>
<gene>
    <name evidence="2" type="primary">LOC142165934</name>
</gene>
<proteinExistence type="predicted"/>
<dbReference type="Proteomes" id="UP000790787">
    <property type="component" value="Chromosome 11"/>
</dbReference>
<evidence type="ECO:0000313" key="1">
    <source>
        <dbReference type="Proteomes" id="UP000790787"/>
    </source>
</evidence>
<accession>A0AC58S665</accession>
<reference evidence="1" key="1">
    <citation type="journal article" date="2014" name="Nat. Commun.">
        <title>The tobacco genome sequence and its comparison with those of tomato and potato.</title>
        <authorList>
            <person name="Sierro N."/>
            <person name="Battey J.N."/>
            <person name="Ouadi S."/>
            <person name="Bakaher N."/>
            <person name="Bovet L."/>
            <person name="Willig A."/>
            <person name="Goepfert S."/>
            <person name="Peitsch M.C."/>
            <person name="Ivanov N.V."/>
        </authorList>
    </citation>
    <scope>NUCLEOTIDE SEQUENCE [LARGE SCALE GENOMIC DNA]</scope>
</reference>
<protein>
    <submittedName>
        <fullName evidence="2">Uncharacterized protein LOC142165934</fullName>
    </submittedName>
</protein>
<sequence length="127" mass="14336">MGAWRSSGDASAMWTMTTQCIRKATREVLGISNGYSSGHKGDWWCNIEVQGKVETKKVAYLKLVENVDEEEKKAVMEVKTAAFSHLYEELEGQGGDKRLFRLSKTRDLDQVLSLLVYIFINAVLMLS</sequence>
<evidence type="ECO:0000313" key="2">
    <source>
        <dbReference type="RefSeq" id="XP_075080425.1"/>
    </source>
</evidence>
<dbReference type="RefSeq" id="XP_075080425.1">
    <property type="nucleotide sequence ID" value="XM_075224324.1"/>
</dbReference>